<name>A0A803KNZ6_CHEQI</name>
<dbReference type="CDD" id="cd00831">
    <property type="entry name" value="CHS_like"/>
    <property type="match status" value="1"/>
</dbReference>
<proteinExistence type="inferred from homology"/>
<sequence length="463" mass="52065">MEVVALIKHDYFKFYDCIIEALSSFSQFKFIIAFILILAFIHITRRRANIYLVDFACFQPPEFHRVSIGAFIEHSALREKEFRTSEVNEFEKKVITRSGMGNETYSSVGMDIIPTDGSLKQAIGEVQHVLFTVVETLLKKHKISPKSIDILVTNCSINCPTPSLSAMVINKFGFRSNVRSFHLSGMGCSAGILAISLAKDLLKVHKNSLALVLSTETICSNVYLGKQKSMLLANCLFRMGGAGILLSNRKCDRAVAKYELEHIVRTHLGAKDDAYGCVFQKADDEGKVGVSLSRTVVHVAGEALKTNLTILGPLVLPYSEQIRFAFYFVWNKLRPWKKKQAPYVPNFKKAFDHFCIHAGGKAVIDAIKDRLSLSDRDVEASKMTLYRFGNTSSSSTWYSLCYLEAKKRVKKGDRVFQLCFGSGFKCNCAVWKCISKVVSKDVSNAWTDRINRYPVDVPEIIEH</sequence>
<dbReference type="SMR" id="A0A803KNZ6"/>
<dbReference type="UniPathway" id="UPA00094"/>
<dbReference type="GO" id="GO:0016020">
    <property type="term" value="C:membrane"/>
    <property type="evidence" value="ECO:0007669"/>
    <property type="project" value="InterPro"/>
</dbReference>
<evidence type="ECO:0000313" key="10">
    <source>
        <dbReference type="EnsemblPlants" id="AUR62000752-RA:cds"/>
    </source>
</evidence>
<evidence type="ECO:0000256" key="5">
    <source>
        <dbReference type="ARBA" id="ARBA00047375"/>
    </source>
</evidence>
<keyword evidence="7" id="KW-0472">Membrane</keyword>
<comment type="similarity">
    <text evidence="2 6">Belongs to the thiolase-like superfamily. Chalcone/stilbene synthases family.</text>
</comment>
<dbReference type="Gene3D" id="3.40.47.10">
    <property type="match status" value="1"/>
</dbReference>
<comment type="catalytic activity">
    <reaction evidence="5">
        <text>a very-long-chain acyl-CoA + malonyl-CoA + H(+) = a very-long-chain 3-oxoacyl-CoA + CO2 + CoA</text>
        <dbReference type="Rhea" id="RHEA:32727"/>
        <dbReference type="ChEBI" id="CHEBI:15378"/>
        <dbReference type="ChEBI" id="CHEBI:16526"/>
        <dbReference type="ChEBI" id="CHEBI:57287"/>
        <dbReference type="ChEBI" id="CHEBI:57384"/>
        <dbReference type="ChEBI" id="CHEBI:90725"/>
        <dbReference type="ChEBI" id="CHEBI:90736"/>
        <dbReference type="EC" id="2.3.1.199"/>
    </reaction>
</comment>
<dbReference type="RefSeq" id="XP_021771893.1">
    <property type="nucleotide sequence ID" value="XM_021916201.1"/>
</dbReference>
<dbReference type="SUPFAM" id="SSF53901">
    <property type="entry name" value="Thiolase-like"/>
    <property type="match status" value="2"/>
</dbReference>
<dbReference type="Gramene" id="AUR62000752-RA">
    <property type="protein sequence ID" value="AUR62000752-RA:cds"/>
    <property type="gene ID" value="AUR62000752"/>
</dbReference>
<organism evidence="10 11">
    <name type="scientific">Chenopodium quinoa</name>
    <name type="common">Quinoa</name>
    <dbReference type="NCBI Taxonomy" id="63459"/>
    <lineage>
        <taxon>Eukaryota</taxon>
        <taxon>Viridiplantae</taxon>
        <taxon>Streptophyta</taxon>
        <taxon>Embryophyta</taxon>
        <taxon>Tracheophyta</taxon>
        <taxon>Spermatophyta</taxon>
        <taxon>Magnoliopsida</taxon>
        <taxon>eudicotyledons</taxon>
        <taxon>Gunneridae</taxon>
        <taxon>Pentapetalae</taxon>
        <taxon>Caryophyllales</taxon>
        <taxon>Chenopodiaceae</taxon>
        <taxon>Chenopodioideae</taxon>
        <taxon>Atripliceae</taxon>
        <taxon>Chenopodium</taxon>
    </lineage>
</organism>
<evidence type="ECO:0000256" key="2">
    <source>
        <dbReference type="ARBA" id="ARBA00005531"/>
    </source>
</evidence>
<keyword evidence="7" id="KW-1133">Transmembrane helix</keyword>
<dbReference type="Pfam" id="PF08392">
    <property type="entry name" value="FAE1_CUT1_RppA"/>
    <property type="match status" value="1"/>
</dbReference>
<keyword evidence="7" id="KW-0812">Transmembrane</keyword>
<dbReference type="AlphaFoldDB" id="A0A803KNZ6"/>
<feature type="domain" description="Beta-ketoacyl-[acyl-carrier-protein] synthase III C-terminal" evidence="9">
    <location>
        <begin position="351"/>
        <end position="432"/>
    </location>
</feature>
<dbReference type="GO" id="GO:0006633">
    <property type="term" value="P:fatty acid biosynthetic process"/>
    <property type="evidence" value="ECO:0007669"/>
    <property type="project" value="UniProtKB-UniPathway"/>
</dbReference>
<evidence type="ECO:0000256" key="7">
    <source>
        <dbReference type="SAM" id="Phobius"/>
    </source>
</evidence>
<reference evidence="10" key="2">
    <citation type="submission" date="2021-03" db="UniProtKB">
        <authorList>
            <consortium name="EnsemblPlants"/>
        </authorList>
    </citation>
    <scope>IDENTIFICATION</scope>
</reference>
<dbReference type="OMA" id="WKKIWPP"/>
<evidence type="ECO:0000256" key="1">
    <source>
        <dbReference type="ARBA" id="ARBA00005194"/>
    </source>
</evidence>
<gene>
    <name evidence="10" type="primary">LOC110736048</name>
</gene>
<dbReference type="EC" id="2.3.1.-" evidence="6"/>
<keyword evidence="11" id="KW-1185">Reference proteome</keyword>
<dbReference type="Proteomes" id="UP000596660">
    <property type="component" value="Unplaced"/>
</dbReference>
<evidence type="ECO:0000256" key="4">
    <source>
        <dbReference type="ARBA" id="ARBA00023315"/>
    </source>
</evidence>
<keyword evidence="4 6" id="KW-0012">Acyltransferase</keyword>
<dbReference type="Pfam" id="PF08541">
    <property type="entry name" value="ACP_syn_III_C"/>
    <property type="match status" value="1"/>
</dbReference>
<dbReference type="PIRSF" id="PIRSF036417">
    <property type="entry name" value="3-ktacl-CoA_syn"/>
    <property type="match status" value="1"/>
</dbReference>
<dbReference type="GO" id="GO:0009922">
    <property type="term" value="F:fatty acid elongase activity"/>
    <property type="evidence" value="ECO:0007669"/>
    <property type="project" value="UniProtKB-EC"/>
</dbReference>
<feature type="transmembrane region" description="Helical" evidence="7">
    <location>
        <begin position="21"/>
        <end position="41"/>
    </location>
</feature>
<dbReference type="OrthoDB" id="329835at2759"/>
<evidence type="ECO:0000259" key="9">
    <source>
        <dbReference type="Pfam" id="PF08541"/>
    </source>
</evidence>
<evidence type="ECO:0000256" key="6">
    <source>
        <dbReference type="PIRNR" id="PIRNR036417"/>
    </source>
</evidence>
<dbReference type="EnsemblPlants" id="AUR62000752-RA">
    <property type="protein sequence ID" value="AUR62000752-RA:cds"/>
    <property type="gene ID" value="AUR62000752"/>
</dbReference>
<keyword evidence="3 6" id="KW-0808">Transferase</keyword>
<comment type="pathway">
    <text evidence="1 6">Lipid metabolism; fatty acid biosynthesis.</text>
</comment>
<dbReference type="InterPro" id="IPR013747">
    <property type="entry name" value="ACP_syn_III_C"/>
</dbReference>
<evidence type="ECO:0000259" key="8">
    <source>
        <dbReference type="Pfam" id="PF08392"/>
    </source>
</evidence>
<evidence type="ECO:0000313" key="11">
    <source>
        <dbReference type="Proteomes" id="UP000596660"/>
    </source>
</evidence>
<dbReference type="KEGG" id="cqi:110736048"/>
<reference evidence="10" key="1">
    <citation type="journal article" date="2017" name="Nature">
        <title>The genome of Chenopodium quinoa.</title>
        <authorList>
            <person name="Jarvis D.E."/>
            <person name="Ho Y.S."/>
            <person name="Lightfoot D.J."/>
            <person name="Schmoeckel S.M."/>
            <person name="Li B."/>
            <person name="Borm T.J.A."/>
            <person name="Ohyanagi H."/>
            <person name="Mineta K."/>
            <person name="Michell C.T."/>
            <person name="Saber N."/>
            <person name="Kharbatia N.M."/>
            <person name="Rupper R.R."/>
            <person name="Sharp A.R."/>
            <person name="Dally N."/>
            <person name="Boughton B.A."/>
            <person name="Woo Y.H."/>
            <person name="Gao G."/>
            <person name="Schijlen E.G.W.M."/>
            <person name="Guo X."/>
            <person name="Momin A.A."/>
            <person name="Negrao S."/>
            <person name="Al-Babili S."/>
            <person name="Gehring C."/>
            <person name="Roessner U."/>
            <person name="Jung C."/>
            <person name="Murphy K."/>
            <person name="Arold S.T."/>
            <person name="Gojobori T."/>
            <person name="van der Linden C.G."/>
            <person name="van Loo E.N."/>
            <person name="Jellen E.N."/>
            <person name="Maughan P.J."/>
            <person name="Tester M."/>
        </authorList>
    </citation>
    <scope>NUCLEOTIDE SEQUENCE [LARGE SCALE GENOMIC DNA]</scope>
    <source>
        <strain evidence="10">cv. PI 614886</strain>
    </source>
</reference>
<dbReference type="InterPro" id="IPR012392">
    <property type="entry name" value="3-ktacl-CoA_syn"/>
</dbReference>
<dbReference type="InterPro" id="IPR013601">
    <property type="entry name" value="FAE1_typ3_polyketide_synth"/>
</dbReference>
<dbReference type="InterPro" id="IPR016039">
    <property type="entry name" value="Thiolase-like"/>
</dbReference>
<evidence type="ECO:0000256" key="3">
    <source>
        <dbReference type="ARBA" id="ARBA00022679"/>
    </source>
</evidence>
<feature type="domain" description="FAE" evidence="8">
    <location>
        <begin position="44"/>
        <end position="332"/>
    </location>
</feature>
<dbReference type="PANTHER" id="PTHR31561">
    <property type="entry name" value="3-KETOACYL-COA SYNTHASE"/>
    <property type="match status" value="1"/>
</dbReference>
<accession>A0A803KNZ6</accession>
<protein>
    <recommendedName>
        <fullName evidence="6">3-ketoacyl-CoA synthase</fullName>
        <ecNumber evidence="6">2.3.1.-</ecNumber>
    </recommendedName>
</protein>
<dbReference type="GeneID" id="110736048"/>